<feature type="compositionally biased region" description="Pro residues" evidence="1">
    <location>
        <begin position="95"/>
        <end position="113"/>
    </location>
</feature>
<evidence type="ECO:0000313" key="2">
    <source>
        <dbReference type="EMBL" id="RSH82339.1"/>
    </source>
</evidence>
<feature type="compositionally biased region" description="Low complexity" evidence="1">
    <location>
        <begin position="73"/>
        <end position="89"/>
    </location>
</feature>
<sequence length="285" mass="29244">MYGQSSVSDDAQGEAVHGRSRREHEADRADKGVVTVPAATNKSLPLQPSSPTDHPTSISSEASMSTVTASPRSSTGIGITEETSTTSLTERSRPPRPPSKAPTPALPPKPQPPSTWRARPRAGTSASTGAATKRRPTSTYSVQSMGGAPLAPSASVPLTPRPPEPSNATASAADSPSQSRSGLSLRARLHLPGSGGNSIGHITHSRRESKPQVGAPSFGATHSVSTTPTARYGPGGVGMTAAGAPAISSSSSSSTPAFFGRVHKKVWGESSWAKGVHNKLWKPLG</sequence>
<feature type="compositionally biased region" description="Polar residues" evidence="1">
    <location>
        <begin position="38"/>
        <end position="72"/>
    </location>
</feature>
<organism evidence="2 3">
    <name type="scientific">Apiotrichum porosum</name>
    <dbReference type="NCBI Taxonomy" id="105984"/>
    <lineage>
        <taxon>Eukaryota</taxon>
        <taxon>Fungi</taxon>
        <taxon>Dikarya</taxon>
        <taxon>Basidiomycota</taxon>
        <taxon>Agaricomycotina</taxon>
        <taxon>Tremellomycetes</taxon>
        <taxon>Trichosporonales</taxon>
        <taxon>Trichosporonaceae</taxon>
        <taxon>Apiotrichum</taxon>
    </lineage>
</organism>
<accession>A0A427XU32</accession>
<dbReference type="Proteomes" id="UP000279236">
    <property type="component" value="Unassembled WGS sequence"/>
</dbReference>
<name>A0A427XU32_9TREE</name>
<gene>
    <name evidence="2" type="ORF">EHS24_007306</name>
</gene>
<protein>
    <submittedName>
        <fullName evidence="2">Uncharacterized protein</fullName>
    </submittedName>
</protein>
<comment type="caution">
    <text evidence="2">The sequence shown here is derived from an EMBL/GenBank/DDBJ whole genome shotgun (WGS) entry which is preliminary data.</text>
</comment>
<evidence type="ECO:0000256" key="1">
    <source>
        <dbReference type="SAM" id="MobiDB-lite"/>
    </source>
</evidence>
<feature type="compositionally biased region" description="Polar residues" evidence="1">
    <location>
        <begin position="166"/>
        <end position="182"/>
    </location>
</feature>
<keyword evidence="3" id="KW-1185">Reference proteome</keyword>
<feature type="compositionally biased region" description="Low complexity" evidence="1">
    <location>
        <begin position="122"/>
        <end position="131"/>
    </location>
</feature>
<dbReference type="AlphaFoldDB" id="A0A427XU32"/>
<reference evidence="2 3" key="1">
    <citation type="submission" date="2018-11" db="EMBL/GenBank/DDBJ databases">
        <title>Genome sequence of Apiotrichum porosum DSM 27194.</title>
        <authorList>
            <person name="Aliyu H."/>
            <person name="Gorte O."/>
            <person name="Ochsenreither K."/>
        </authorList>
    </citation>
    <scope>NUCLEOTIDE SEQUENCE [LARGE SCALE GENOMIC DNA]</scope>
    <source>
        <strain evidence="2 3">DSM 27194</strain>
    </source>
</reference>
<proteinExistence type="predicted"/>
<feature type="region of interest" description="Disordered" evidence="1">
    <location>
        <begin position="1"/>
        <end position="236"/>
    </location>
</feature>
<feature type="compositionally biased region" description="Polar residues" evidence="1">
    <location>
        <begin position="220"/>
        <end position="229"/>
    </location>
</feature>
<dbReference type="GeneID" id="39591849"/>
<feature type="compositionally biased region" description="Basic and acidic residues" evidence="1">
    <location>
        <begin position="22"/>
        <end position="31"/>
    </location>
</feature>
<dbReference type="RefSeq" id="XP_028476571.1">
    <property type="nucleotide sequence ID" value="XM_028622678.1"/>
</dbReference>
<dbReference type="EMBL" id="RSCE01000005">
    <property type="protein sequence ID" value="RSH82339.1"/>
    <property type="molecule type" value="Genomic_DNA"/>
</dbReference>
<evidence type="ECO:0000313" key="3">
    <source>
        <dbReference type="Proteomes" id="UP000279236"/>
    </source>
</evidence>